<evidence type="ECO:0000313" key="4">
    <source>
        <dbReference type="Proteomes" id="UP000075714"/>
    </source>
</evidence>
<dbReference type="SMART" id="SM00153">
    <property type="entry name" value="VHP"/>
    <property type="match status" value="1"/>
</dbReference>
<protein>
    <recommendedName>
        <fullName evidence="2">HP domain-containing protein</fullName>
    </recommendedName>
</protein>
<dbReference type="InterPro" id="IPR036886">
    <property type="entry name" value="Villin_headpiece_dom_sf"/>
</dbReference>
<dbReference type="STRING" id="33097.A0A150GTS4"/>
<feature type="compositionally biased region" description="Low complexity" evidence="1">
    <location>
        <begin position="192"/>
        <end position="207"/>
    </location>
</feature>
<feature type="compositionally biased region" description="Low complexity" evidence="1">
    <location>
        <begin position="103"/>
        <end position="119"/>
    </location>
</feature>
<evidence type="ECO:0000313" key="3">
    <source>
        <dbReference type="EMBL" id="KXZ52750.1"/>
    </source>
</evidence>
<dbReference type="GO" id="GO:0007010">
    <property type="term" value="P:cytoskeleton organization"/>
    <property type="evidence" value="ECO:0007669"/>
    <property type="project" value="InterPro"/>
</dbReference>
<keyword evidence="4" id="KW-1185">Reference proteome</keyword>
<gene>
    <name evidence="3" type="ORF">GPECTOR_8g141</name>
</gene>
<feature type="compositionally biased region" description="Low complexity" evidence="1">
    <location>
        <begin position="127"/>
        <end position="143"/>
    </location>
</feature>
<dbReference type="AlphaFoldDB" id="A0A150GTS4"/>
<dbReference type="EMBL" id="LSYV01000009">
    <property type="protein sequence ID" value="KXZ52750.1"/>
    <property type="molecule type" value="Genomic_DNA"/>
</dbReference>
<evidence type="ECO:0000259" key="2">
    <source>
        <dbReference type="PROSITE" id="PS51089"/>
    </source>
</evidence>
<sequence>MTQEEAEHAAATNGAVKASPGKVEVPISEQDDGVAVVAAPSEPAKGDVGEEAEEVPEELAAGGSAESKATEESLAPAEVPPASEPVTAEQATDSKEPEPAPAPEALTEENPAPAESVAPEPVPAPAPVVAEEAEAPAAMTVAVAPPPASPAVKPIEPDETAPSANGTSTDPAPEDAPEVPQPGTVQELTKRLSSTSLQSVSSVPHSQTTTPVKAVSSEKQQASVPVAAAAVLGARAPVKSPSGVLRSGEASPSSTHDTKNTINVSQLLKLGAFKMQPLKDFVPYAELQRLRVEDGIDATRKEDYLNDAEFKEVFGMDRDTFKKQPAWRQAQAKKKSNLY</sequence>
<feature type="domain" description="HP" evidence="2">
    <location>
        <begin position="276"/>
        <end position="339"/>
    </location>
</feature>
<feature type="region of interest" description="Disordered" evidence="1">
    <location>
        <begin position="239"/>
        <end position="259"/>
    </location>
</feature>
<reference evidence="4" key="1">
    <citation type="journal article" date="2016" name="Nat. Commun.">
        <title>The Gonium pectorale genome demonstrates co-option of cell cycle regulation during the evolution of multicellularity.</title>
        <authorList>
            <person name="Hanschen E.R."/>
            <person name="Marriage T.N."/>
            <person name="Ferris P.J."/>
            <person name="Hamaji T."/>
            <person name="Toyoda A."/>
            <person name="Fujiyama A."/>
            <person name="Neme R."/>
            <person name="Noguchi H."/>
            <person name="Minakuchi Y."/>
            <person name="Suzuki M."/>
            <person name="Kawai-Toyooka H."/>
            <person name="Smith D.R."/>
            <person name="Sparks H."/>
            <person name="Anderson J."/>
            <person name="Bakaric R."/>
            <person name="Luria V."/>
            <person name="Karger A."/>
            <person name="Kirschner M.W."/>
            <person name="Durand P.M."/>
            <person name="Michod R.E."/>
            <person name="Nozaki H."/>
            <person name="Olson B.J."/>
        </authorList>
    </citation>
    <scope>NUCLEOTIDE SEQUENCE [LARGE SCALE GENOMIC DNA]</scope>
    <source>
        <strain evidence="4">NIES-2863</strain>
    </source>
</reference>
<dbReference type="GO" id="GO:0003779">
    <property type="term" value="F:actin binding"/>
    <property type="evidence" value="ECO:0007669"/>
    <property type="project" value="InterPro"/>
</dbReference>
<dbReference type="Pfam" id="PF02209">
    <property type="entry name" value="VHP"/>
    <property type="match status" value="1"/>
</dbReference>
<evidence type="ECO:0000256" key="1">
    <source>
        <dbReference type="SAM" id="MobiDB-lite"/>
    </source>
</evidence>
<feature type="region of interest" description="Disordered" evidence="1">
    <location>
        <begin position="1"/>
        <end position="223"/>
    </location>
</feature>
<dbReference type="Gene3D" id="1.10.950.10">
    <property type="entry name" value="Villin headpiece domain"/>
    <property type="match status" value="1"/>
</dbReference>
<comment type="caution">
    <text evidence="3">The sequence shown here is derived from an EMBL/GenBank/DDBJ whole genome shotgun (WGS) entry which is preliminary data.</text>
</comment>
<dbReference type="PROSITE" id="PS51089">
    <property type="entry name" value="HP"/>
    <property type="match status" value="1"/>
</dbReference>
<name>A0A150GTS4_GONPE</name>
<dbReference type="InterPro" id="IPR003128">
    <property type="entry name" value="Villin_headpiece"/>
</dbReference>
<dbReference type="OrthoDB" id="6375767at2759"/>
<proteinExistence type="predicted"/>
<dbReference type="SUPFAM" id="SSF47050">
    <property type="entry name" value="VHP, Villin headpiece domain"/>
    <property type="match status" value="1"/>
</dbReference>
<accession>A0A150GTS4</accession>
<organism evidence="3 4">
    <name type="scientific">Gonium pectorale</name>
    <name type="common">Green alga</name>
    <dbReference type="NCBI Taxonomy" id="33097"/>
    <lineage>
        <taxon>Eukaryota</taxon>
        <taxon>Viridiplantae</taxon>
        <taxon>Chlorophyta</taxon>
        <taxon>core chlorophytes</taxon>
        <taxon>Chlorophyceae</taxon>
        <taxon>CS clade</taxon>
        <taxon>Chlamydomonadales</taxon>
        <taxon>Volvocaceae</taxon>
        <taxon>Gonium</taxon>
    </lineage>
</organism>
<dbReference type="Proteomes" id="UP000075714">
    <property type="component" value="Unassembled WGS sequence"/>
</dbReference>
<feature type="compositionally biased region" description="Polar residues" evidence="1">
    <location>
        <begin position="250"/>
        <end position="259"/>
    </location>
</feature>